<evidence type="ECO:0000256" key="12">
    <source>
        <dbReference type="ARBA" id="ARBA00030897"/>
    </source>
</evidence>
<sequence length="672" mass="77182">MDVASDFDRVKASALEKALYLSVTTKIDSITIGPESALYNEDFSKADNIENEKNSCNIKSPQRLVTSPKNNMISTSKGICFSIDKIFHESEQQRQEEVWKKMDCRIQQMNNSSRSFQEQMINSYSLMTRERERRAEEKLEHLLAEEERNEEQEKIKKQLQAQQKLEEHQTRVKEELTRVMLVYRSQFIDKHCALMELFKTCKDQQAFNVILAAYSTKINDLIQQIESLDRKLNNGEIVPTDIDVIQTVICHFDDILNKFCTEIEKINVQYEAELEKKAQAVNEIQSVEDTDNVPVCDTLPSQQPDVSNAVENKEDQHCSVITNQEIEPTPVNKPVTPPISIPDPKLEDAAKNSKCKKGDALEYADQESLKIYIRSLRLLKPFRITCNNFSKSVATKKFRVECQKAINIPVNAISGVSEEHLLDKYERLQNVLLGVYPYVSQIPQAVMFCKNHLAKKLVSQGETLVSSKPETAFPIAAIIVALWNDHLDFGDLFLAHLHETCPFTVPVFLQQQEGQSNEDYYKSLGFKYSEDGIVEEHDKFLKRMSGLMRLYASITVTKQWRYFGNKDHPHGLQYAWRWLAAVLNIEPRGDICDLCATLILDMLEVAGNKLWAAYPKQFYKLLILLMEQYYPRMRSVASSNGGPFSRLEDFLNDTLRTGTIRPPNGMFPPNFL</sequence>
<evidence type="ECO:0000256" key="11">
    <source>
        <dbReference type="ARBA" id="ARBA00029983"/>
    </source>
</evidence>
<organism evidence="14 15">
    <name type="scientific">Cardiocondyla obscurior</name>
    <dbReference type="NCBI Taxonomy" id="286306"/>
    <lineage>
        <taxon>Eukaryota</taxon>
        <taxon>Metazoa</taxon>
        <taxon>Ecdysozoa</taxon>
        <taxon>Arthropoda</taxon>
        <taxon>Hexapoda</taxon>
        <taxon>Insecta</taxon>
        <taxon>Pterygota</taxon>
        <taxon>Neoptera</taxon>
        <taxon>Endopterygota</taxon>
        <taxon>Hymenoptera</taxon>
        <taxon>Apocrita</taxon>
        <taxon>Aculeata</taxon>
        <taxon>Formicoidea</taxon>
        <taxon>Formicidae</taxon>
        <taxon>Myrmicinae</taxon>
        <taxon>Cardiocondyla</taxon>
    </lineage>
</organism>
<evidence type="ECO:0000256" key="2">
    <source>
        <dbReference type="ARBA" id="ARBA00011056"/>
    </source>
</evidence>
<evidence type="ECO:0000256" key="9">
    <source>
        <dbReference type="ARBA" id="ARBA00024680"/>
    </source>
</evidence>
<dbReference type="PANTHER" id="PTHR12960">
    <property type="entry name" value="GLE-1-RELATED"/>
    <property type="match status" value="1"/>
</dbReference>
<keyword evidence="4" id="KW-0509">mRNA transport</keyword>
<feature type="coiled-coil region" evidence="13">
    <location>
        <begin position="263"/>
        <end position="290"/>
    </location>
</feature>
<evidence type="ECO:0000256" key="4">
    <source>
        <dbReference type="ARBA" id="ARBA00022816"/>
    </source>
</evidence>
<evidence type="ECO:0000256" key="5">
    <source>
        <dbReference type="ARBA" id="ARBA00022927"/>
    </source>
</evidence>
<name>A0AAW2EKS2_9HYME</name>
<dbReference type="InterPro" id="IPR012476">
    <property type="entry name" value="GLE1"/>
</dbReference>
<keyword evidence="5" id="KW-0653">Protein transport</keyword>
<comment type="subcellular location">
    <subcellularLocation>
        <location evidence="1">Nucleus</location>
        <location evidence="1">Nuclear pore complex</location>
    </subcellularLocation>
</comment>
<dbReference type="AlphaFoldDB" id="A0AAW2EKS2"/>
<accession>A0AAW2EKS2</accession>
<dbReference type="PANTHER" id="PTHR12960:SF0">
    <property type="entry name" value="MRNA EXPORT FACTOR GLE1"/>
    <property type="match status" value="1"/>
</dbReference>
<protein>
    <recommendedName>
        <fullName evidence="10">mRNA export factor GLE1</fullName>
    </recommendedName>
    <alternativeName>
        <fullName evidence="12">GLE1 RNA export mediator</fullName>
    </alternativeName>
    <alternativeName>
        <fullName evidence="11">Nucleoporin GLE1</fullName>
    </alternativeName>
</protein>
<dbReference type="GO" id="GO:0016973">
    <property type="term" value="P:poly(A)+ mRNA export from nucleus"/>
    <property type="evidence" value="ECO:0007669"/>
    <property type="project" value="InterPro"/>
</dbReference>
<comment type="similarity">
    <text evidence="2">Belongs to the GLE1 family.</text>
</comment>
<dbReference type="GO" id="GO:0005543">
    <property type="term" value="F:phospholipid binding"/>
    <property type="evidence" value="ECO:0007669"/>
    <property type="project" value="TreeGrafter"/>
</dbReference>
<gene>
    <name evidence="14" type="ORF">PUN28_018650</name>
</gene>
<dbReference type="GO" id="GO:0031369">
    <property type="term" value="F:translation initiation factor binding"/>
    <property type="evidence" value="ECO:0007669"/>
    <property type="project" value="TreeGrafter"/>
</dbReference>
<evidence type="ECO:0000256" key="13">
    <source>
        <dbReference type="SAM" id="Coils"/>
    </source>
</evidence>
<dbReference type="EMBL" id="JADYXP020000023">
    <property type="protein sequence ID" value="KAL0102252.1"/>
    <property type="molecule type" value="Genomic_DNA"/>
</dbReference>
<dbReference type="Proteomes" id="UP001430953">
    <property type="component" value="Unassembled WGS sequence"/>
</dbReference>
<keyword evidence="15" id="KW-1185">Reference proteome</keyword>
<dbReference type="Gene3D" id="1.25.40.510">
    <property type="entry name" value="GLE1-like"/>
    <property type="match status" value="1"/>
</dbReference>
<evidence type="ECO:0000256" key="6">
    <source>
        <dbReference type="ARBA" id="ARBA00023010"/>
    </source>
</evidence>
<dbReference type="InterPro" id="IPR038506">
    <property type="entry name" value="GLE1-like_sf"/>
</dbReference>
<keyword evidence="3" id="KW-0813">Transport</keyword>
<feature type="coiled-coil region" evidence="13">
    <location>
        <begin position="211"/>
        <end position="238"/>
    </location>
</feature>
<evidence type="ECO:0000313" key="14">
    <source>
        <dbReference type="EMBL" id="KAL0102252.1"/>
    </source>
</evidence>
<dbReference type="Pfam" id="PF07817">
    <property type="entry name" value="GLE1"/>
    <property type="match status" value="1"/>
</dbReference>
<keyword evidence="7" id="KW-0906">Nuclear pore complex</keyword>
<keyword evidence="6" id="KW-0811">Translocation</keyword>
<feature type="coiled-coil region" evidence="13">
    <location>
        <begin position="129"/>
        <end position="169"/>
    </location>
</feature>
<dbReference type="GO" id="GO:0000822">
    <property type="term" value="F:inositol hexakisphosphate binding"/>
    <property type="evidence" value="ECO:0007669"/>
    <property type="project" value="TreeGrafter"/>
</dbReference>
<evidence type="ECO:0000256" key="1">
    <source>
        <dbReference type="ARBA" id="ARBA00004567"/>
    </source>
</evidence>
<comment type="caution">
    <text evidence="14">The sequence shown here is derived from an EMBL/GenBank/DDBJ whole genome shotgun (WGS) entry which is preliminary data.</text>
</comment>
<evidence type="ECO:0000313" key="15">
    <source>
        <dbReference type="Proteomes" id="UP001430953"/>
    </source>
</evidence>
<evidence type="ECO:0000256" key="8">
    <source>
        <dbReference type="ARBA" id="ARBA00023242"/>
    </source>
</evidence>
<evidence type="ECO:0000256" key="3">
    <source>
        <dbReference type="ARBA" id="ARBA00022448"/>
    </source>
</evidence>
<evidence type="ECO:0000256" key="7">
    <source>
        <dbReference type="ARBA" id="ARBA00023132"/>
    </source>
</evidence>
<dbReference type="GO" id="GO:0044614">
    <property type="term" value="C:nuclear pore cytoplasmic filaments"/>
    <property type="evidence" value="ECO:0007669"/>
    <property type="project" value="TreeGrafter"/>
</dbReference>
<proteinExistence type="inferred from homology"/>
<reference evidence="14 15" key="1">
    <citation type="submission" date="2023-03" db="EMBL/GenBank/DDBJ databases">
        <title>High recombination rates correlate with genetic variation in Cardiocondyla obscurior ants.</title>
        <authorList>
            <person name="Errbii M."/>
        </authorList>
    </citation>
    <scope>NUCLEOTIDE SEQUENCE [LARGE SCALE GENOMIC DNA]</scope>
    <source>
        <strain evidence="14">Alpha-2009</strain>
        <tissue evidence="14">Whole body</tissue>
    </source>
</reference>
<comment type="function">
    <text evidence="9">Required for the export of mRNAs containing poly(A) tails from the nucleus into the cytoplasm. May be involved in the terminal step of the mRNA transport through the nuclear pore complex (NPC).</text>
</comment>
<dbReference type="GO" id="GO:0005737">
    <property type="term" value="C:cytoplasm"/>
    <property type="evidence" value="ECO:0007669"/>
    <property type="project" value="TreeGrafter"/>
</dbReference>
<keyword evidence="13" id="KW-0175">Coiled coil</keyword>
<dbReference type="GO" id="GO:0015031">
    <property type="term" value="P:protein transport"/>
    <property type="evidence" value="ECO:0007669"/>
    <property type="project" value="UniProtKB-KW"/>
</dbReference>
<keyword evidence="8" id="KW-0539">Nucleus</keyword>
<evidence type="ECO:0000256" key="10">
    <source>
        <dbReference type="ARBA" id="ARBA00026227"/>
    </source>
</evidence>